<accession>A0A0G0AWV2</accession>
<evidence type="ECO:0008006" key="3">
    <source>
        <dbReference type="Google" id="ProtNLM"/>
    </source>
</evidence>
<sequence>MARKISILFITFLFLSILNLFLIEKTFAYSNIRKDFTQVLGEISDIKNNSTNYQFSASYKADLSSGFTAEIKSGDARAANLKAFLRKYNSDLYNHAEKIIEVSDKYGFDYRLLPAIAMQESNLCRVIPDNSYNCWGWGIYGTKVTRFESYNDAIETVARGIKKYYIDEGLVTASAIMKKYTPPSQGSWQHGVNLFMKEIGI</sequence>
<dbReference type="STRING" id="1618484.UR56_C0011G0015"/>
<protein>
    <recommendedName>
        <fullName evidence="3">Mannosyl-glycoprotein endo-beta-N-acetylglucosamidase-like domain-containing protein</fullName>
    </recommendedName>
</protein>
<evidence type="ECO:0000313" key="1">
    <source>
        <dbReference type="EMBL" id="KKP61534.1"/>
    </source>
</evidence>
<dbReference type="Proteomes" id="UP000034004">
    <property type="component" value="Unassembled WGS sequence"/>
</dbReference>
<proteinExistence type="predicted"/>
<organism evidence="1 2">
    <name type="scientific">Candidatus Roizmanbacteria bacterium GW2011_GWC2_34_23</name>
    <dbReference type="NCBI Taxonomy" id="1618484"/>
    <lineage>
        <taxon>Bacteria</taxon>
        <taxon>Candidatus Roizmaniibacteriota</taxon>
    </lineage>
</organism>
<comment type="caution">
    <text evidence="1">The sequence shown here is derived from an EMBL/GenBank/DDBJ whole genome shotgun (WGS) entry which is preliminary data.</text>
</comment>
<evidence type="ECO:0000313" key="2">
    <source>
        <dbReference type="Proteomes" id="UP000034004"/>
    </source>
</evidence>
<name>A0A0G0AWV2_9BACT</name>
<dbReference type="AlphaFoldDB" id="A0A0G0AWV2"/>
<reference evidence="1 2" key="1">
    <citation type="journal article" date="2015" name="Nature">
        <title>rRNA introns, odd ribosomes, and small enigmatic genomes across a large radiation of phyla.</title>
        <authorList>
            <person name="Brown C.T."/>
            <person name="Hug L.A."/>
            <person name="Thomas B.C."/>
            <person name="Sharon I."/>
            <person name="Castelle C.J."/>
            <person name="Singh A."/>
            <person name="Wilkins M.J."/>
            <person name="Williams K.H."/>
            <person name="Banfield J.F."/>
        </authorList>
    </citation>
    <scope>NUCLEOTIDE SEQUENCE [LARGE SCALE GENOMIC DNA]</scope>
</reference>
<gene>
    <name evidence="1" type="ORF">UR56_C0011G0015</name>
</gene>
<dbReference type="EMBL" id="LBPR01000011">
    <property type="protein sequence ID" value="KKP61534.1"/>
    <property type="molecule type" value="Genomic_DNA"/>
</dbReference>